<dbReference type="EMBL" id="UYYG01000002">
    <property type="protein sequence ID" value="VDN50360.1"/>
    <property type="molecule type" value="Genomic_DNA"/>
</dbReference>
<evidence type="ECO:0000256" key="6">
    <source>
        <dbReference type="ARBA" id="ARBA00063165"/>
    </source>
</evidence>
<evidence type="ECO:0000256" key="5">
    <source>
        <dbReference type="ARBA" id="ARBA00023136"/>
    </source>
</evidence>
<evidence type="ECO:0000256" key="1">
    <source>
        <dbReference type="ARBA" id="ARBA00004007"/>
    </source>
</evidence>
<evidence type="ECO:0000256" key="4">
    <source>
        <dbReference type="ARBA" id="ARBA00022989"/>
    </source>
</evidence>
<keyword evidence="4 8" id="KW-1133">Transmembrane helix</keyword>
<reference evidence="9 11" key="2">
    <citation type="submission" date="2018-11" db="EMBL/GenBank/DDBJ databases">
        <authorList>
            <consortium name="Pathogen Informatics"/>
        </authorList>
    </citation>
    <scope>NUCLEOTIDE SEQUENCE [LARGE SCALE GENOMIC DNA]</scope>
</reference>
<evidence type="ECO:0000256" key="8">
    <source>
        <dbReference type="SAM" id="Phobius"/>
    </source>
</evidence>
<organism evidence="10 12">
    <name type="scientific">Dracunculus medinensis</name>
    <name type="common">Guinea worm</name>
    <dbReference type="NCBI Taxonomy" id="318479"/>
    <lineage>
        <taxon>Eukaryota</taxon>
        <taxon>Metazoa</taxon>
        <taxon>Ecdysozoa</taxon>
        <taxon>Nematoda</taxon>
        <taxon>Chromadorea</taxon>
        <taxon>Rhabditida</taxon>
        <taxon>Spirurina</taxon>
        <taxon>Dracunculoidea</taxon>
        <taxon>Dracunculidae</taxon>
        <taxon>Dracunculus</taxon>
    </lineage>
</organism>
<dbReference type="Proteomes" id="UP000274756">
    <property type="component" value="Unassembled WGS sequence"/>
</dbReference>
<dbReference type="GO" id="GO:0005743">
    <property type="term" value="C:mitochondrial inner membrane"/>
    <property type="evidence" value="ECO:0007669"/>
    <property type="project" value="UniProtKB-SubCell"/>
</dbReference>
<keyword evidence="3 8" id="KW-0812">Transmembrane</keyword>
<dbReference type="PANTHER" id="PTHR21320">
    <property type="entry name" value="CYTOCHROME C OXIDASE ASSEMBLY PROTEIN COX11-RELATED"/>
    <property type="match status" value="1"/>
</dbReference>
<name>A0A0N4U8T0_DRAME</name>
<dbReference type="SUPFAM" id="SSF110111">
    <property type="entry name" value="Ctag/Cox11"/>
    <property type="match status" value="1"/>
</dbReference>
<comment type="subcellular location">
    <subcellularLocation>
        <location evidence="2">Mitochondrion inner membrane</location>
        <topology evidence="2">Single-pass membrane protein</topology>
        <orientation evidence="2">Intermembrane side</orientation>
    </subcellularLocation>
</comment>
<dbReference type="HAMAP" id="MF_00155">
    <property type="entry name" value="CtaG"/>
    <property type="match status" value="1"/>
</dbReference>
<evidence type="ECO:0000313" key="12">
    <source>
        <dbReference type="WBParaSite" id="DME_0000346701-mRNA-1"/>
    </source>
</evidence>
<feature type="transmembrane region" description="Helical" evidence="8">
    <location>
        <begin position="41"/>
        <end position="61"/>
    </location>
</feature>
<dbReference type="PANTHER" id="PTHR21320:SF3">
    <property type="entry name" value="CYTOCHROME C OXIDASE ASSEMBLY PROTEIN COX11, MITOCHONDRIAL-RELATED"/>
    <property type="match status" value="1"/>
</dbReference>
<evidence type="ECO:0000256" key="2">
    <source>
        <dbReference type="ARBA" id="ARBA00004243"/>
    </source>
</evidence>
<dbReference type="OrthoDB" id="1704689at2759"/>
<gene>
    <name evidence="9" type="ORF">DME_LOCUS333</name>
</gene>
<dbReference type="WBParaSite" id="DME_0000346701-mRNA-1">
    <property type="protein sequence ID" value="DME_0000346701-mRNA-1"/>
    <property type="gene ID" value="DME_0000346701"/>
</dbReference>
<dbReference type="AlphaFoldDB" id="A0A0N4U8T0"/>
<comment type="function">
    <text evidence="1">Exerts its effect at some terminal stage of cytochrome c oxidase synthesis, probably by being involved in the insertion of the copper B into subunit I.</text>
</comment>
<dbReference type="NCBIfam" id="NF003465">
    <property type="entry name" value="PRK05089.1"/>
    <property type="match status" value="1"/>
</dbReference>
<evidence type="ECO:0000256" key="3">
    <source>
        <dbReference type="ARBA" id="ARBA00022692"/>
    </source>
</evidence>
<evidence type="ECO:0000256" key="7">
    <source>
        <dbReference type="ARBA" id="ARBA00068998"/>
    </source>
</evidence>
<comment type="subunit">
    <text evidence="6">Interacts with CNNM4/ACDP4. Interacts with RANBP2.</text>
</comment>
<keyword evidence="11" id="KW-1185">Reference proteome</keyword>
<dbReference type="InterPro" id="IPR023471">
    <property type="entry name" value="CtaG/Cox11_dom_sf"/>
</dbReference>
<dbReference type="Gene3D" id="2.60.370.10">
    <property type="entry name" value="Ctag/Cox11"/>
    <property type="match status" value="1"/>
</dbReference>
<protein>
    <recommendedName>
        <fullName evidence="7">Cytochrome c oxidase assembly protein COX11, mitochondrial</fullName>
    </recommendedName>
</protein>
<accession>A0A0N4U8T0</accession>
<proteinExistence type="inferred from homology"/>
<evidence type="ECO:0000313" key="11">
    <source>
        <dbReference type="Proteomes" id="UP000274756"/>
    </source>
</evidence>
<dbReference type="Proteomes" id="UP000038040">
    <property type="component" value="Unplaced"/>
</dbReference>
<dbReference type="GO" id="GO:0005507">
    <property type="term" value="F:copper ion binding"/>
    <property type="evidence" value="ECO:0007669"/>
    <property type="project" value="InterPro"/>
</dbReference>
<evidence type="ECO:0000313" key="10">
    <source>
        <dbReference type="Proteomes" id="UP000038040"/>
    </source>
</evidence>
<keyword evidence="5 8" id="KW-0472">Membrane</keyword>
<dbReference type="FunFam" id="2.60.370.10:FF:000001">
    <property type="entry name" value="COX11 cytochrome c oxidase assembly homolog"/>
    <property type="match status" value="1"/>
</dbReference>
<reference evidence="12" key="1">
    <citation type="submission" date="2017-02" db="UniProtKB">
        <authorList>
            <consortium name="WormBaseParasite"/>
        </authorList>
    </citation>
    <scope>IDENTIFICATION</scope>
</reference>
<dbReference type="InterPro" id="IPR007533">
    <property type="entry name" value="Cyt_c_oxidase_assmbl_CtaG"/>
</dbReference>
<dbReference type="Pfam" id="PF04442">
    <property type="entry name" value="CtaG_Cox11"/>
    <property type="match status" value="1"/>
</dbReference>
<dbReference type="STRING" id="318479.A0A0N4U8T0"/>
<evidence type="ECO:0000313" key="9">
    <source>
        <dbReference type="EMBL" id="VDN50360.1"/>
    </source>
</evidence>
<sequence>MLNTLKLLQRPSQNPYVCSPSLLNSIRKISLRQRNQRDSTYYAISVAVLAVGATFAAIPLYRIFCEKTSYGGLTQVAKDLERIAKMEKVKDRLIQVQFSAQVPSSMQWKFRPLQQELYVHPGETALAFYSAYNPTDRPIVGISSYNITPFDAAFYFNKIQCFCFEEQILNPGEQVDLPVLFYIDPDYVNDPNLENLNQVLLNYTFFESKAGLELPNPFDRNFQQKMNQ</sequence>